<reference evidence="1 2" key="1">
    <citation type="submission" date="2019-10" db="EMBL/GenBank/DDBJ databases">
        <authorList>
            <person name="Karimi E."/>
        </authorList>
    </citation>
    <scope>NUCLEOTIDE SEQUENCE [LARGE SCALE GENOMIC DNA]</scope>
    <source>
        <strain evidence="1">Maribacter sp. 151</strain>
    </source>
</reference>
<protein>
    <submittedName>
        <fullName evidence="1">Uncharacterized protein</fullName>
    </submittedName>
</protein>
<dbReference type="EMBL" id="CABWLR010000006">
    <property type="protein sequence ID" value="VXC19083.1"/>
    <property type="molecule type" value="Genomic_DNA"/>
</dbReference>
<name>A0A653WJN8_9FLAO</name>
<organism evidence="1 2">
    <name type="scientific">Maribacter litoralis</name>
    <dbReference type="NCBI Taxonomy" id="2059726"/>
    <lineage>
        <taxon>Bacteria</taxon>
        <taxon>Pseudomonadati</taxon>
        <taxon>Bacteroidota</taxon>
        <taxon>Flavobacteriia</taxon>
        <taxon>Flavobacteriales</taxon>
        <taxon>Flavobacteriaceae</taxon>
        <taxon>Maribacter</taxon>
    </lineage>
</organism>
<dbReference type="Proteomes" id="UP000430202">
    <property type="component" value="Unassembled WGS sequence"/>
</dbReference>
<evidence type="ECO:0000313" key="2">
    <source>
        <dbReference type="Proteomes" id="UP000430202"/>
    </source>
</evidence>
<accession>A0A653WJN8</accession>
<sequence>MQLVRKIKVNFSLKIINSVIIFDRYRNNKEWTKFLKILQPHLLLKPIRS</sequence>
<gene>
    <name evidence="1" type="ORF">MARI151_60283</name>
</gene>
<evidence type="ECO:0000313" key="1">
    <source>
        <dbReference type="EMBL" id="VXC19083.1"/>
    </source>
</evidence>
<dbReference type="AlphaFoldDB" id="A0A653WJN8"/>
<proteinExistence type="predicted"/>
<keyword evidence="2" id="KW-1185">Reference proteome</keyword>